<protein>
    <submittedName>
        <fullName evidence="3">Protein SZT2-like</fullName>
    </submittedName>
</protein>
<dbReference type="GeneID" id="106819993"/>
<evidence type="ECO:0000313" key="3">
    <source>
        <dbReference type="RefSeq" id="XP_014680043.1"/>
    </source>
</evidence>
<keyword evidence="2" id="KW-1185">Reference proteome</keyword>
<evidence type="ECO:0000313" key="2">
    <source>
        <dbReference type="Proteomes" id="UP000695022"/>
    </source>
</evidence>
<feature type="non-terminal residue" evidence="3">
    <location>
        <position position="130"/>
    </location>
</feature>
<dbReference type="RefSeq" id="XP_014680043.1">
    <property type="nucleotide sequence ID" value="XM_014824557.1"/>
</dbReference>
<feature type="region of interest" description="Disordered" evidence="1">
    <location>
        <begin position="28"/>
        <end position="53"/>
    </location>
</feature>
<sequence>MMMMMMLDTRMCNTLLVAESEEDMTWKQELPGTSFPTASQYTEDNESFDSTSDGSHKDYLAASMMFHPGHFACERIWMSFFRLHPRLKTGSAPSRVSRGIKALRSVLNAFSVSNRKNMFVLESSGNVFYL</sequence>
<gene>
    <name evidence="3" type="primary">LOC106819993</name>
</gene>
<reference evidence="3" key="1">
    <citation type="submission" date="2025-08" db="UniProtKB">
        <authorList>
            <consortium name="RefSeq"/>
        </authorList>
    </citation>
    <scope>IDENTIFICATION</scope>
</reference>
<proteinExistence type="predicted"/>
<dbReference type="PANTHER" id="PTHR14918:SF3">
    <property type="entry name" value="KICSTOR COMPLEX PROTEIN SZT2"/>
    <property type="match status" value="1"/>
</dbReference>
<accession>A0ABM1F6H2</accession>
<dbReference type="Proteomes" id="UP000695022">
    <property type="component" value="Unplaced"/>
</dbReference>
<evidence type="ECO:0000256" key="1">
    <source>
        <dbReference type="SAM" id="MobiDB-lite"/>
    </source>
</evidence>
<name>A0ABM1F6H2_PRICU</name>
<organism evidence="2 3">
    <name type="scientific">Priapulus caudatus</name>
    <name type="common">Priapulid worm</name>
    <dbReference type="NCBI Taxonomy" id="37621"/>
    <lineage>
        <taxon>Eukaryota</taxon>
        <taxon>Metazoa</taxon>
        <taxon>Ecdysozoa</taxon>
        <taxon>Scalidophora</taxon>
        <taxon>Priapulida</taxon>
        <taxon>Priapulimorpha</taxon>
        <taxon>Priapulimorphida</taxon>
        <taxon>Priapulidae</taxon>
        <taxon>Priapulus</taxon>
    </lineage>
</organism>
<dbReference type="PANTHER" id="PTHR14918">
    <property type="entry name" value="KICSTOR COMPLEX PROTEIN SZT2"/>
    <property type="match status" value="1"/>
</dbReference>
<feature type="compositionally biased region" description="Polar residues" evidence="1">
    <location>
        <begin position="34"/>
        <end position="53"/>
    </location>
</feature>
<dbReference type="InterPro" id="IPR033228">
    <property type="entry name" value="SZT2"/>
</dbReference>